<comment type="caution">
    <text evidence="2">The sequence shown here is derived from an EMBL/GenBank/DDBJ whole genome shotgun (WGS) entry which is preliminary data.</text>
</comment>
<reference evidence="2 3" key="1">
    <citation type="journal article" date="2017" name="ISME J.">
        <title>Energy and carbon metabolisms in a deep terrestrial subsurface fluid microbial community.</title>
        <authorList>
            <person name="Momper L."/>
            <person name="Jungbluth S.P."/>
            <person name="Lee M.D."/>
            <person name="Amend J.P."/>
        </authorList>
    </citation>
    <scope>NUCLEOTIDE SEQUENCE [LARGE SCALE GENOMIC DNA]</scope>
    <source>
        <strain evidence="2">SURF_17</strain>
    </source>
</reference>
<organism evidence="2 3">
    <name type="scientific">Candidatus Abyssobacteria bacterium SURF_17</name>
    <dbReference type="NCBI Taxonomy" id="2093361"/>
    <lineage>
        <taxon>Bacteria</taxon>
        <taxon>Pseudomonadati</taxon>
        <taxon>Candidatus Hydrogenedentota</taxon>
        <taxon>Candidatus Abyssobacteria</taxon>
    </lineage>
</organism>
<feature type="transmembrane region" description="Helical" evidence="1">
    <location>
        <begin position="12"/>
        <end position="31"/>
    </location>
</feature>
<sequence length="203" mass="21600">MEGKRDRVVVKQGIRLAIMKAILGAAAAIVAMMLMRLFGWSEITVAVCIGLVPGISEKSLRKALAGAVLGFVGYSVGARVGATLARSFSGVPLGHWAVVGAFIGLTAGMVRQPGQWFSFRFIVWWLGCVWGIVLGLVFGIMGDIGGFFTIPAYELPLFYYMREVSLICAGVFINLGVAVASVLASVIDNALSRVARSVERAEA</sequence>
<name>A0A419ERK4_9BACT</name>
<dbReference type="EMBL" id="QZKI01000120">
    <property type="protein sequence ID" value="RJP66014.1"/>
    <property type="molecule type" value="Genomic_DNA"/>
</dbReference>
<gene>
    <name evidence="2" type="ORF">C4532_16620</name>
</gene>
<feature type="transmembrane region" description="Helical" evidence="1">
    <location>
        <begin position="63"/>
        <end position="81"/>
    </location>
</feature>
<proteinExistence type="predicted"/>
<evidence type="ECO:0000313" key="2">
    <source>
        <dbReference type="EMBL" id="RJP66014.1"/>
    </source>
</evidence>
<keyword evidence="1" id="KW-0472">Membrane</keyword>
<keyword evidence="1" id="KW-1133">Transmembrane helix</keyword>
<keyword evidence="1" id="KW-0812">Transmembrane</keyword>
<feature type="transmembrane region" description="Helical" evidence="1">
    <location>
        <begin position="37"/>
        <end position="56"/>
    </location>
</feature>
<accession>A0A419ERK4</accession>
<feature type="transmembrane region" description="Helical" evidence="1">
    <location>
        <begin position="93"/>
        <end position="110"/>
    </location>
</feature>
<dbReference type="Proteomes" id="UP000285961">
    <property type="component" value="Unassembled WGS sequence"/>
</dbReference>
<evidence type="ECO:0000313" key="3">
    <source>
        <dbReference type="Proteomes" id="UP000285961"/>
    </source>
</evidence>
<feature type="transmembrane region" description="Helical" evidence="1">
    <location>
        <begin position="164"/>
        <end position="187"/>
    </location>
</feature>
<protein>
    <submittedName>
        <fullName evidence="2">Uncharacterized protein</fullName>
    </submittedName>
</protein>
<dbReference type="AlphaFoldDB" id="A0A419ERK4"/>
<feature type="transmembrane region" description="Helical" evidence="1">
    <location>
        <begin position="122"/>
        <end position="144"/>
    </location>
</feature>
<evidence type="ECO:0000256" key="1">
    <source>
        <dbReference type="SAM" id="Phobius"/>
    </source>
</evidence>